<dbReference type="Proteomes" id="UP000215027">
    <property type="component" value="Chromosome I"/>
</dbReference>
<evidence type="ECO:0000313" key="3">
    <source>
        <dbReference type="Proteomes" id="UP000215027"/>
    </source>
</evidence>
<gene>
    <name evidence="2" type="ORF">CFX0092_A2921</name>
</gene>
<name>A0A160T5P2_9CHLR</name>
<dbReference type="EMBL" id="LN890655">
    <property type="protein sequence ID" value="CUS04799.2"/>
    <property type="molecule type" value="Genomic_DNA"/>
</dbReference>
<keyword evidence="1" id="KW-0472">Membrane</keyword>
<feature type="transmembrane region" description="Helical" evidence="1">
    <location>
        <begin position="37"/>
        <end position="57"/>
    </location>
</feature>
<dbReference type="AlphaFoldDB" id="A0A160T5P2"/>
<accession>A0A160T5P2</accession>
<evidence type="ECO:0000313" key="2">
    <source>
        <dbReference type="EMBL" id="CUS04799.2"/>
    </source>
</evidence>
<proteinExistence type="predicted"/>
<keyword evidence="1" id="KW-1133">Transmembrane helix</keyword>
<evidence type="ECO:0000256" key="1">
    <source>
        <dbReference type="SAM" id="Phobius"/>
    </source>
</evidence>
<keyword evidence="1" id="KW-0812">Transmembrane</keyword>
<sequence length="109" mass="12250">MNRQMKPRWHTLTVISLVLGAALLLEVRLPLSPAGHTWLLVLWVLLFYGALSLWIAANRAALERAPRPRDVVGRPIIDVDAPEIDQFVAKKEEAGAWTLAQPFRQSEAM</sequence>
<organism evidence="2 3">
    <name type="scientific">Candidatus Promineifilum breve</name>
    <dbReference type="NCBI Taxonomy" id="1806508"/>
    <lineage>
        <taxon>Bacteria</taxon>
        <taxon>Bacillati</taxon>
        <taxon>Chloroflexota</taxon>
        <taxon>Ardenticatenia</taxon>
        <taxon>Candidatus Promineifilales</taxon>
        <taxon>Candidatus Promineifilaceae</taxon>
        <taxon>Candidatus Promineifilum</taxon>
    </lineage>
</organism>
<reference evidence="2" key="1">
    <citation type="submission" date="2016-01" db="EMBL/GenBank/DDBJ databases">
        <authorList>
            <person name="Mcilroy J.S."/>
            <person name="Karst M S."/>
            <person name="Albertsen M."/>
        </authorList>
    </citation>
    <scope>NUCLEOTIDE SEQUENCE</scope>
    <source>
        <strain evidence="2">Cfx-K</strain>
    </source>
</reference>
<dbReference type="RefSeq" id="WP_157913172.1">
    <property type="nucleotide sequence ID" value="NZ_LN890655.1"/>
</dbReference>
<keyword evidence="3" id="KW-1185">Reference proteome</keyword>
<dbReference type="KEGG" id="pbf:CFX0092_A2921"/>
<feature type="transmembrane region" description="Helical" evidence="1">
    <location>
        <begin position="12"/>
        <end position="31"/>
    </location>
</feature>
<protein>
    <submittedName>
        <fullName evidence="2">Uncharacterized protein</fullName>
    </submittedName>
</protein>